<dbReference type="InterPro" id="IPR052897">
    <property type="entry name" value="Sec-Metab_Biosynth_Hydrolase"/>
</dbReference>
<dbReference type="InterPro" id="IPR000073">
    <property type="entry name" value="AB_hydrolase_1"/>
</dbReference>
<sequence>MAAFVIVPGACTPPSIFQDFCDLAKDHGVVVVAAELATVGRKLGRSAPHIDQDVQAIRQAAEPLLDEGKQVILVTSSLGGVVGTQSLEALSVAARSSRGQKGGIQKIVYVTSLVIQPDTSPMDFFGPNPPPYTNIPDTEEYIEWTDEVEDGTLTFSDLPPDEARKAKAKMERFHSKHSFHDQLTYPGYKHATVHYVICEEDKILPKEAQLALIETLKSHSPNGQVVTHSISAGHLPFVTRPVELFHILQTIAGS</sequence>
<reference evidence="2 3" key="1">
    <citation type="submission" date="2020-01" db="EMBL/GenBank/DDBJ databases">
        <title>Identification and distribution of gene clusters putatively required for synthesis of sphingolipid metabolism inhibitors in phylogenetically diverse species of the filamentous fungus Fusarium.</title>
        <authorList>
            <person name="Kim H.-S."/>
            <person name="Busman M."/>
            <person name="Brown D.W."/>
            <person name="Divon H."/>
            <person name="Uhlig S."/>
            <person name="Proctor R.H."/>
        </authorList>
    </citation>
    <scope>NUCLEOTIDE SEQUENCE [LARGE SCALE GENOMIC DNA]</scope>
    <source>
        <strain evidence="2 3">NRRL 20459</strain>
    </source>
</reference>
<keyword evidence="3" id="KW-1185">Reference proteome</keyword>
<protein>
    <recommendedName>
        <fullName evidence="1">AB hydrolase-1 domain-containing protein</fullName>
    </recommendedName>
</protein>
<dbReference type="InterPro" id="IPR029058">
    <property type="entry name" value="AB_hydrolase_fold"/>
</dbReference>
<dbReference type="PANTHER" id="PTHR37017">
    <property type="entry name" value="AB HYDROLASE-1 DOMAIN-CONTAINING PROTEIN-RELATED"/>
    <property type="match status" value="1"/>
</dbReference>
<dbReference type="AlphaFoldDB" id="A0A8H4PL58"/>
<evidence type="ECO:0000313" key="3">
    <source>
        <dbReference type="Proteomes" id="UP000554235"/>
    </source>
</evidence>
<organism evidence="2 3">
    <name type="scientific">Fusarium albosuccineum</name>
    <dbReference type="NCBI Taxonomy" id="1237068"/>
    <lineage>
        <taxon>Eukaryota</taxon>
        <taxon>Fungi</taxon>
        <taxon>Dikarya</taxon>
        <taxon>Ascomycota</taxon>
        <taxon>Pezizomycotina</taxon>
        <taxon>Sordariomycetes</taxon>
        <taxon>Hypocreomycetidae</taxon>
        <taxon>Hypocreales</taxon>
        <taxon>Nectriaceae</taxon>
        <taxon>Fusarium</taxon>
        <taxon>Fusarium decemcellulare species complex</taxon>
    </lineage>
</organism>
<name>A0A8H4PL58_9HYPO</name>
<evidence type="ECO:0000259" key="1">
    <source>
        <dbReference type="Pfam" id="PF12697"/>
    </source>
</evidence>
<comment type="caution">
    <text evidence="2">The sequence shown here is derived from an EMBL/GenBank/DDBJ whole genome shotgun (WGS) entry which is preliminary data.</text>
</comment>
<accession>A0A8H4PL58</accession>
<dbReference type="SUPFAM" id="SSF53474">
    <property type="entry name" value="alpha/beta-Hydrolases"/>
    <property type="match status" value="1"/>
</dbReference>
<dbReference type="EMBL" id="JAADYS010000449">
    <property type="protein sequence ID" value="KAF4469652.1"/>
    <property type="molecule type" value="Genomic_DNA"/>
</dbReference>
<evidence type="ECO:0000313" key="2">
    <source>
        <dbReference type="EMBL" id="KAF4469652.1"/>
    </source>
</evidence>
<proteinExistence type="predicted"/>
<gene>
    <name evidence="2" type="ORF">FALBO_3437</name>
</gene>
<dbReference type="Proteomes" id="UP000554235">
    <property type="component" value="Unassembled WGS sequence"/>
</dbReference>
<dbReference type="Gene3D" id="3.40.50.1820">
    <property type="entry name" value="alpha/beta hydrolase"/>
    <property type="match status" value="1"/>
</dbReference>
<dbReference type="OrthoDB" id="1263307at2759"/>
<feature type="domain" description="AB hydrolase-1" evidence="1">
    <location>
        <begin position="4"/>
        <end position="244"/>
    </location>
</feature>
<dbReference type="Pfam" id="PF12697">
    <property type="entry name" value="Abhydrolase_6"/>
    <property type="match status" value="1"/>
</dbReference>
<dbReference type="PANTHER" id="PTHR37017:SF11">
    <property type="entry name" value="ESTERASE_LIPASE_THIOESTERASE DOMAIN-CONTAINING PROTEIN"/>
    <property type="match status" value="1"/>
</dbReference>